<comment type="similarity">
    <text evidence="2 5">Belongs to the Ap4A hydrolase family.</text>
</comment>
<evidence type="ECO:0000256" key="3">
    <source>
        <dbReference type="ARBA" id="ARBA00022801"/>
    </source>
</evidence>
<evidence type="ECO:0000259" key="6">
    <source>
        <dbReference type="Pfam" id="PF00149"/>
    </source>
</evidence>
<dbReference type="GO" id="GO:0008803">
    <property type="term" value="F:bis(5'-nucleosyl)-tetraphosphatase (symmetrical) activity"/>
    <property type="evidence" value="ECO:0007669"/>
    <property type="project" value="UniProtKB-UniRule"/>
</dbReference>
<dbReference type="Gene3D" id="3.60.21.10">
    <property type="match status" value="1"/>
</dbReference>
<reference evidence="7" key="1">
    <citation type="submission" date="2018-04" db="EMBL/GenBank/DDBJ databases">
        <authorList>
            <person name="Go L.Y."/>
            <person name="Mitchell J.A."/>
        </authorList>
    </citation>
    <scope>NUCLEOTIDE SEQUENCE</scope>
    <source>
        <strain evidence="7">ARTV</strain>
    </source>
</reference>
<protein>
    <recommendedName>
        <fullName evidence="5">Bis(5'-nucleosyl)-tetraphosphatase, symmetrical</fullName>
        <ecNumber evidence="5">3.6.1.41</ecNumber>
    </recommendedName>
    <alternativeName>
        <fullName evidence="5">Ap4A hydrolase</fullName>
    </alternativeName>
    <alternativeName>
        <fullName evidence="5">Diadenosine 5',5'''-P1,P4-tetraphosphate pyrophosphohydrolase</fullName>
    </alternativeName>
    <alternativeName>
        <fullName evidence="5">Diadenosine tetraphosphatase</fullName>
    </alternativeName>
</protein>
<accession>A0A3B0LW71</accession>
<dbReference type="EMBL" id="UFQR01000002">
    <property type="protein sequence ID" value="SSW94865.1"/>
    <property type="molecule type" value="Genomic_DNA"/>
</dbReference>
<dbReference type="SUPFAM" id="SSF56300">
    <property type="entry name" value="Metallo-dependent phosphatases"/>
    <property type="match status" value="1"/>
</dbReference>
<keyword evidence="3 5" id="KW-0378">Hydrolase</keyword>
<dbReference type="CDD" id="cd07422">
    <property type="entry name" value="MPP_ApaH"/>
    <property type="match status" value="1"/>
</dbReference>
<evidence type="ECO:0000256" key="1">
    <source>
        <dbReference type="ARBA" id="ARBA00003413"/>
    </source>
</evidence>
<dbReference type="NCBIfam" id="NF001204">
    <property type="entry name" value="PRK00166.1"/>
    <property type="match status" value="1"/>
</dbReference>
<dbReference type="FunFam" id="3.60.21.10:FF:000013">
    <property type="entry name" value="Bis(5'-nucleosyl)-tetraphosphatase, symmetrical"/>
    <property type="match status" value="1"/>
</dbReference>
<dbReference type="InterPro" id="IPR004843">
    <property type="entry name" value="Calcineurin-like_PHP"/>
</dbReference>
<comment type="function">
    <text evidence="1 5">Hydrolyzes diadenosine 5',5'''-P1,P4-tetraphosphate to yield ADP.</text>
</comment>
<dbReference type="NCBIfam" id="TIGR00668">
    <property type="entry name" value="apaH"/>
    <property type="match status" value="1"/>
</dbReference>
<dbReference type="PANTHER" id="PTHR40942:SF4">
    <property type="entry name" value="CYTOCHROME C5"/>
    <property type="match status" value="1"/>
</dbReference>
<evidence type="ECO:0000313" key="7">
    <source>
        <dbReference type="EMBL" id="SSW94865.1"/>
    </source>
</evidence>
<dbReference type="Pfam" id="PF00149">
    <property type="entry name" value="Metallophos"/>
    <property type="match status" value="1"/>
</dbReference>
<sequence>MATYLIGDIHGCYRELKLLLKQVKFESQKDVLWLTGDLVSRGTDSLKVLRYIKTLGSSVRMVLGNHDLHLIGVYANISHNKPKDKLKKLLTAPDADELVNRLRRQPLLQVDNKKKIIMAHAGITPQWDLATAQMCAKEVEAILSSDSYPLFIDSMYGDIPNNWSPNLTGLSRLRFSTNVLTRMRYCFPDGKLNMTWKNKPENTPPPLKPWFDLPQKIPPEYAIIFGHWASLEGKGTPEGIYGLDTGCCWGGKLTLLHWEDKKYFHQPAFTKR</sequence>
<dbReference type="AlphaFoldDB" id="A0A3B0LW71"/>
<organism evidence="7">
    <name type="scientific">Arsenophonus endosymbiont of Trialeurodes vaporariorum</name>
    <dbReference type="NCBI Taxonomy" id="235567"/>
    <lineage>
        <taxon>Bacteria</taxon>
        <taxon>Pseudomonadati</taxon>
        <taxon>Pseudomonadota</taxon>
        <taxon>Gammaproteobacteria</taxon>
        <taxon>Enterobacterales</taxon>
        <taxon>Morganellaceae</taxon>
        <taxon>Arsenophonus</taxon>
    </lineage>
</organism>
<gene>
    <name evidence="5 7" type="primary">apaH</name>
    <name evidence="7" type="ORF">ARTV_0517</name>
</gene>
<dbReference type="PIRSF" id="PIRSF000903">
    <property type="entry name" value="B5n-ttraPtase_sm"/>
    <property type="match status" value="1"/>
</dbReference>
<dbReference type="HAMAP" id="MF_00199">
    <property type="entry name" value="ApaH"/>
    <property type="match status" value="1"/>
</dbReference>
<dbReference type="InterPro" id="IPR004617">
    <property type="entry name" value="ApaH"/>
</dbReference>
<dbReference type="InterPro" id="IPR029052">
    <property type="entry name" value="Metallo-depent_PP-like"/>
</dbReference>
<evidence type="ECO:0000256" key="4">
    <source>
        <dbReference type="ARBA" id="ARBA00049417"/>
    </source>
</evidence>
<proteinExistence type="inferred from homology"/>
<dbReference type="PANTHER" id="PTHR40942">
    <property type="match status" value="1"/>
</dbReference>
<feature type="domain" description="Calcineurin-like phosphoesterase" evidence="6">
    <location>
        <begin position="4"/>
        <end position="128"/>
    </location>
</feature>
<evidence type="ECO:0000256" key="5">
    <source>
        <dbReference type="HAMAP-Rule" id="MF_00199"/>
    </source>
</evidence>
<evidence type="ECO:0000256" key="2">
    <source>
        <dbReference type="ARBA" id="ARBA00005419"/>
    </source>
</evidence>
<dbReference type="EC" id="3.6.1.41" evidence="5"/>
<name>A0A3B0LW71_9GAMM</name>
<comment type="catalytic activity">
    <reaction evidence="4 5">
        <text>P(1),P(4)-bis(5'-adenosyl) tetraphosphate + H2O = 2 ADP + 2 H(+)</text>
        <dbReference type="Rhea" id="RHEA:24252"/>
        <dbReference type="ChEBI" id="CHEBI:15377"/>
        <dbReference type="ChEBI" id="CHEBI:15378"/>
        <dbReference type="ChEBI" id="CHEBI:58141"/>
        <dbReference type="ChEBI" id="CHEBI:456216"/>
        <dbReference type="EC" id="3.6.1.41"/>
    </reaction>
</comment>